<proteinExistence type="predicted"/>
<gene>
    <name evidence="1" type="ORF">rCG_23942</name>
</gene>
<organism evidence="1 2">
    <name type="scientific">Rattus norvegicus</name>
    <name type="common">Rat</name>
    <dbReference type="NCBI Taxonomy" id="10116"/>
    <lineage>
        <taxon>Eukaryota</taxon>
        <taxon>Metazoa</taxon>
        <taxon>Chordata</taxon>
        <taxon>Craniata</taxon>
        <taxon>Vertebrata</taxon>
        <taxon>Euteleostomi</taxon>
        <taxon>Mammalia</taxon>
        <taxon>Eutheria</taxon>
        <taxon>Euarchontoglires</taxon>
        <taxon>Glires</taxon>
        <taxon>Rodentia</taxon>
        <taxon>Myomorpha</taxon>
        <taxon>Muroidea</taxon>
        <taxon>Muridae</taxon>
        <taxon>Murinae</taxon>
        <taxon>Rattus</taxon>
    </lineage>
</organism>
<evidence type="ECO:0000313" key="2">
    <source>
        <dbReference type="Proteomes" id="UP000234681"/>
    </source>
</evidence>
<dbReference type="Proteomes" id="UP000234681">
    <property type="component" value="Chromosome 9"/>
</dbReference>
<accession>A6JVR8</accession>
<protein>
    <submittedName>
        <fullName evidence="1">RCG23942</fullName>
    </submittedName>
</protein>
<evidence type="ECO:0000313" key="1">
    <source>
        <dbReference type="EMBL" id="EDL75326.1"/>
    </source>
</evidence>
<dbReference type="EMBL" id="CH474004">
    <property type="protein sequence ID" value="EDL75326.1"/>
    <property type="molecule type" value="Genomic_DNA"/>
</dbReference>
<sequence length="39" mass="4579">MGSEPVCILCGHSGSFSHLYLLLLFQIKEIERFSYWARF</sequence>
<dbReference type="AlphaFoldDB" id="A6JVR8"/>
<reference evidence="2" key="1">
    <citation type="submission" date="2005-09" db="EMBL/GenBank/DDBJ databases">
        <authorList>
            <person name="Mural R.J."/>
            <person name="Li P.W."/>
            <person name="Adams M.D."/>
            <person name="Amanatides P.G."/>
            <person name="Baden-Tillson H."/>
            <person name="Barnstead M."/>
            <person name="Chin S.H."/>
            <person name="Dew I."/>
            <person name="Evans C.A."/>
            <person name="Ferriera S."/>
            <person name="Flanigan M."/>
            <person name="Fosler C."/>
            <person name="Glodek A."/>
            <person name="Gu Z."/>
            <person name="Holt R.A."/>
            <person name="Jennings D."/>
            <person name="Kraft C.L."/>
            <person name="Lu F."/>
            <person name="Nguyen T."/>
            <person name="Nusskern D.R."/>
            <person name="Pfannkoch C.M."/>
            <person name="Sitter C."/>
            <person name="Sutton G.G."/>
            <person name="Venter J.C."/>
            <person name="Wang Z."/>
            <person name="Woodage T."/>
            <person name="Zheng X.H."/>
            <person name="Zhong F."/>
        </authorList>
    </citation>
    <scope>NUCLEOTIDE SEQUENCE [LARGE SCALE GENOMIC DNA]</scope>
    <source>
        <strain>BN</strain>
        <strain evidence="2">Sprague-Dawley</strain>
    </source>
</reference>
<name>A6JVR8_RAT</name>